<evidence type="ECO:0000259" key="2">
    <source>
        <dbReference type="Pfam" id="PF04069"/>
    </source>
</evidence>
<feature type="domain" description="ABC-type glycine betaine transport system substrate-binding" evidence="2">
    <location>
        <begin position="28"/>
        <end position="282"/>
    </location>
</feature>
<dbReference type="KEGG" id="emo:DM558_12160"/>
<keyword evidence="4" id="KW-1185">Reference proteome</keyword>
<protein>
    <submittedName>
        <fullName evidence="3">Choline ABC transporter substrate-binding protein</fullName>
    </submittedName>
</protein>
<accession>A0A3S9XGP8</accession>
<dbReference type="CDD" id="cd13640">
    <property type="entry name" value="PBP2_ChoX"/>
    <property type="match status" value="1"/>
</dbReference>
<name>A0A3S9XGP8_9GAMM</name>
<dbReference type="GO" id="GO:0015871">
    <property type="term" value="P:choline transport"/>
    <property type="evidence" value="ECO:0007669"/>
    <property type="project" value="InterPro"/>
</dbReference>
<dbReference type="NCBIfam" id="TIGR03414">
    <property type="entry name" value="ABC_choline_bnd"/>
    <property type="match status" value="1"/>
</dbReference>
<organism evidence="3 4">
    <name type="scientific">Entomomonas moraniae</name>
    <dbReference type="NCBI Taxonomy" id="2213226"/>
    <lineage>
        <taxon>Bacteria</taxon>
        <taxon>Pseudomonadati</taxon>
        <taxon>Pseudomonadota</taxon>
        <taxon>Gammaproteobacteria</taxon>
        <taxon>Pseudomonadales</taxon>
        <taxon>Pseudomonadaceae</taxon>
        <taxon>Entomomonas</taxon>
    </lineage>
</organism>
<evidence type="ECO:0000313" key="3">
    <source>
        <dbReference type="EMBL" id="AZS51476.1"/>
    </source>
</evidence>
<dbReference type="GO" id="GO:0033265">
    <property type="term" value="F:choline binding"/>
    <property type="evidence" value="ECO:0007669"/>
    <property type="project" value="InterPro"/>
</dbReference>
<gene>
    <name evidence="3" type="primary">choX</name>
    <name evidence="3" type="ORF">DM558_12160</name>
</gene>
<dbReference type="GO" id="GO:0043190">
    <property type="term" value="C:ATP-binding cassette (ABC) transporter complex"/>
    <property type="evidence" value="ECO:0007669"/>
    <property type="project" value="InterPro"/>
</dbReference>
<dbReference type="EMBL" id="CP029822">
    <property type="protein sequence ID" value="AZS51476.1"/>
    <property type="molecule type" value="Genomic_DNA"/>
</dbReference>
<dbReference type="InterPro" id="IPR017783">
    <property type="entry name" value="ABC_choline_sub-bd"/>
</dbReference>
<dbReference type="GO" id="GO:0022857">
    <property type="term" value="F:transmembrane transporter activity"/>
    <property type="evidence" value="ECO:0007669"/>
    <property type="project" value="InterPro"/>
</dbReference>
<feature type="chain" id="PRO_5019396490" evidence="1">
    <location>
        <begin position="18"/>
        <end position="312"/>
    </location>
</feature>
<dbReference type="Proteomes" id="UP000273143">
    <property type="component" value="Chromosome"/>
</dbReference>
<dbReference type="SUPFAM" id="SSF53850">
    <property type="entry name" value="Periplasmic binding protein-like II"/>
    <property type="match status" value="1"/>
</dbReference>
<dbReference type="AlphaFoldDB" id="A0A3S9XGP8"/>
<feature type="signal peptide" evidence="1">
    <location>
        <begin position="1"/>
        <end position="17"/>
    </location>
</feature>
<dbReference type="Gene3D" id="3.40.190.10">
    <property type="entry name" value="Periplasmic binding protein-like II"/>
    <property type="match status" value="1"/>
</dbReference>
<dbReference type="Pfam" id="PF04069">
    <property type="entry name" value="OpuAC"/>
    <property type="match status" value="1"/>
</dbReference>
<evidence type="ECO:0000256" key="1">
    <source>
        <dbReference type="SAM" id="SignalP"/>
    </source>
</evidence>
<dbReference type="Gene3D" id="3.40.190.100">
    <property type="entry name" value="Glycine betaine-binding periplasmic protein, domain 2"/>
    <property type="match status" value="1"/>
</dbReference>
<evidence type="ECO:0000313" key="4">
    <source>
        <dbReference type="Proteomes" id="UP000273143"/>
    </source>
</evidence>
<dbReference type="InterPro" id="IPR007210">
    <property type="entry name" value="ABC_Gly_betaine_transp_sub-bd"/>
</dbReference>
<proteinExistence type="predicted"/>
<reference evidence="4" key="1">
    <citation type="submission" date="2018-06" db="EMBL/GenBank/DDBJ databases">
        <title>Complete genome of Pseudomonas insecticola strain QZS01.</title>
        <authorList>
            <person name="Wang J."/>
            <person name="Su Q."/>
        </authorList>
    </citation>
    <scope>NUCLEOTIDE SEQUENCE [LARGE SCALE GENOMIC DNA]</scope>
    <source>
        <strain evidence="4">QZS01</strain>
    </source>
</reference>
<dbReference type="GO" id="GO:0042597">
    <property type="term" value="C:periplasmic space"/>
    <property type="evidence" value="ECO:0007669"/>
    <property type="project" value="InterPro"/>
</dbReference>
<sequence>MLCTGLLGLTTSLFVFADESQLSTSCQSIKLAESGWADISATTAMVSVVAEGLGLNVSVPTISVPIAFTSVSRGKIDAFLGYWSPTMDTLAAPYIADKTIIVPEKANLEGAKYTLAVPTYAYDAGLKSFSDIAKFKKELNGQIFGVEAGNDGNMLIDKMITENLFDLGGFKLRESSEAAMLSQVQRAVKAKKPIVFLGWEPHPMNRQIDMKYLEGGDEVFGANYGSAKVFTLISSDFQKRCPAEAKLVSQIRFTVDMENALMADILENKVPAKVAAKAYLQKHPDLLKTWLAGIKDVNGEEGVTVVKKSLAK</sequence>
<keyword evidence="1" id="KW-0732">Signal</keyword>